<protein>
    <submittedName>
        <fullName evidence="1">Uncharacterized protein</fullName>
    </submittedName>
</protein>
<dbReference type="KEGG" id="dmm:dnm_063340"/>
<name>A0A975BRW9_9BACT</name>
<evidence type="ECO:0000313" key="2">
    <source>
        <dbReference type="Proteomes" id="UP000663722"/>
    </source>
</evidence>
<organism evidence="1 2">
    <name type="scientific">Desulfonema magnum</name>
    <dbReference type="NCBI Taxonomy" id="45655"/>
    <lineage>
        <taxon>Bacteria</taxon>
        <taxon>Pseudomonadati</taxon>
        <taxon>Thermodesulfobacteriota</taxon>
        <taxon>Desulfobacteria</taxon>
        <taxon>Desulfobacterales</taxon>
        <taxon>Desulfococcaceae</taxon>
        <taxon>Desulfonema</taxon>
    </lineage>
</organism>
<reference evidence="1" key="1">
    <citation type="journal article" date="2021" name="Microb. Physiol.">
        <title>Proteogenomic Insights into the Physiology of Marine, Sulfate-Reducing, Filamentous Desulfonema limicola and Desulfonema magnum.</title>
        <authorList>
            <person name="Schnaars V."/>
            <person name="Wohlbrand L."/>
            <person name="Scheve S."/>
            <person name="Hinrichs C."/>
            <person name="Reinhardt R."/>
            <person name="Rabus R."/>
        </authorList>
    </citation>
    <scope>NUCLEOTIDE SEQUENCE</scope>
    <source>
        <strain evidence="1">4be13</strain>
    </source>
</reference>
<dbReference type="EMBL" id="CP061800">
    <property type="protein sequence ID" value="QTA90273.1"/>
    <property type="molecule type" value="Genomic_DNA"/>
</dbReference>
<dbReference type="AlphaFoldDB" id="A0A975BRW9"/>
<evidence type="ECO:0000313" key="1">
    <source>
        <dbReference type="EMBL" id="QTA90273.1"/>
    </source>
</evidence>
<dbReference type="Proteomes" id="UP000663722">
    <property type="component" value="Chromosome"/>
</dbReference>
<proteinExistence type="predicted"/>
<sequence length="39" mass="4448">MQGGLRFALPTLRSGYFIFGEISKGLKKTIVNYQQNKRS</sequence>
<accession>A0A975BRW9</accession>
<gene>
    <name evidence="1" type="ORF">dnm_063340</name>
</gene>
<keyword evidence="2" id="KW-1185">Reference proteome</keyword>